<dbReference type="EMBL" id="SMAS01000012">
    <property type="protein sequence ID" value="TCT29276.1"/>
    <property type="molecule type" value="Genomic_DNA"/>
</dbReference>
<protein>
    <submittedName>
        <fullName evidence="2">Major type 1 subunit fimbrin (Pilin)</fullName>
    </submittedName>
</protein>
<dbReference type="GO" id="GO:0009289">
    <property type="term" value="C:pilus"/>
    <property type="evidence" value="ECO:0007669"/>
    <property type="project" value="InterPro"/>
</dbReference>
<dbReference type="PANTHER" id="PTHR33420">
    <property type="entry name" value="FIMBRIAL SUBUNIT ELFA-RELATED"/>
    <property type="match status" value="1"/>
</dbReference>
<reference evidence="2 3" key="1">
    <citation type="submission" date="2019-03" db="EMBL/GenBank/DDBJ databases">
        <title>Genomic analyses of the natural microbiome of Caenorhabditis elegans.</title>
        <authorList>
            <person name="Samuel B."/>
        </authorList>
    </citation>
    <scope>NUCLEOTIDE SEQUENCE [LARGE SCALE GENOMIC DNA]</scope>
    <source>
        <strain evidence="2 3">JUb102</strain>
    </source>
</reference>
<dbReference type="OrthoDB" id="5906753at2"/>
<accession>A0A4R3NFF4</accession>
<dbReference type="GO" id="GO:0043709">
    <property type="term" value="P:cell adhesion involved in single-species biofilm formation"/>
    <property type="evidence" value="ECO:0007669"/>
    <property type="project" value="TreeGrafter"/>
</dbReference>
<feature type="signal peptide" evidence="1">
    <location>
        <begin position="1"/>
        <end position="18"/>
    </location>
</feature>
<dbReference type="InterPro" id="IPR036937">
    <property type="entry name" value="Adhesion_dom_fimbrial_sf"/>
</dbReference>
<dbReference type="SUPFAM" id="SSF49401">
    <property type="entry name" value="Bacterial adhesins"/>
    <property type="match status" value="1"/>
</dbReference>
<feature type="chain" id="PRO_5020194705" evidence="1">
    <location>
        <begin position="19"/>
        <end position="175"/>
    </location>
</feature>
<evidence type="ECO:0000313" key="3">
    <source>
        <dbReference type="Proteomes" id="UP000295055"/>
    </source>
</evidence>
<gene>
    <name evidence="2" type="ORF">EC835_1124</name>
</gene>
<dbReference type="AlphaFoldDB" id="A0A4R3NFF4"/>
<evidence type="ECO:0000256" key="1">
    <source>
        <dbReference type="SAM" id="SignalP"/>
    </source>
</evidence>
<keyword evidence="1" id="KW-0732">Signal</keyword>
<dbReference type="InterPro" id="IPR050263">
    <property type="entry name" value="Bact_Fimbrial_Adh_Pro"/>
</dbReference>
<name>A0A4R3NFF4_9GAMM</name>
<evidence type="ECO:0000313" key="2">
    <source>
        <dbReference type="EMBL" id="TCT29276.1"/>
    </source>
</evidence>
<proteinExistence type="predicted"/>
<organism evidence="2 3">
    <name type="scientific">Providencia alcalifaciens</name>
    <dbReference type="NCBI Taxonomy" id="126385"/>
    <lineage>
        <taxon>Bacteria</taxon>
        <taxon>Pseudomonadati</taxon>
        <taxon>Pseudomonadota</taxon>
        <taxon>Gammaproteobacteria</taxon>
        <taxon>Enterobacterales</taxon>
        <taxon>Morganellaceae</taxon>
        <taxon>Providencia</taxon>
    </lineage>
</organism>
<dbReference type="Gene3D" id="2.60.40.1090">
    <property type="entry name" value="Fimbrial-type adhesion domain"/>
    <property type="match status" value="1"/>
</dbReference>
<sequence>MNKYLVIAACIVSSNAIAASNNTIRFQGEVADETCTVTINGNTALPVVLLPTVSKKDLASSGSTAGETPFTIAVSGCTGSTTTDTNINTIFVANNITSSNRVGNTGTATNVSLELIEPTGSKAALDVTGTKSNAGLVLKQNEKSATHDYAVRYYAEGQAEAGTVLGSVQYSISYN</sequence>
<comment type="caution">
    <text evidence="2">The sequence shown here is derived from an EMBL/GenBank/DDBJ whole genome shotgun (WGS) entry which is preliminary data.</text>
</comment>
<dbReference type="InterPro" id="IPR008966">
    <property type="entry name" value="Adhesion_dom_sf"/>
</dbReference>
<dbReference type="Proteomes" id="UP000295055">
    <property type="component" value="Unassembled WGS sequence"/>
</dbReference>
<dbReference type="RefSeq" id="WP_036950066.1">
    <property type="nucleotide sequence ID" value="NZ_CABKTH010000005.1"/>
</dbReference>
<dbReference type="PANTHER" id="PTHR33420:SF10">
    <property type="entry name" value="FIMBRIAE MAJOR SUBUNIT"/>
    <property type="match status" value="1"/>
</dbReference>